<feature type="transmembrane region" description="Helical" evidence="1">
    <location>
        <begin position="180"/>
        <end position="200"/>
    </location>
</feature>
<feature type="transmembrane region" description="Helical" evidence="1">
    <location>
        <begin position="96"/>
        <end position="118"/>
    </location>
</feature>
<keyword evidence="1" id="KW-0812">Transmembrane</keyword>
<keyword evidence="1" id="KW-1133">Transmembrane helix</keyword>
<sequence>MSNATDPIAFVRGPFLQGTFLQLYMNGLYTGIFFVTLYGMEADLRTTPGLFIALIMMYILATVHVIENWILMKRGFIDNGDTAESTAIYLFEGAPLWLAVMGAVVFAVNTLIADFVLVPRNLEMLDNLEQQLDDDHATYPLYTDWSGSHIALGFKDIQEQASIILNPDADVTYIDFATPYISLSLTTTCLATILIIYRIIMMSDRSTRSARGYTVLLRPFIHWVSRVTAKVHWIRSSPSGHHIKLPYKFSELPSRKFWSSPVTG</sequence>
<feature type="transmembrane region" description="Helical" evidence="1">
    <location>
        <begin position="21"/>
        <end position="40"/>
    </location>
</feature>
<dbReference type="EMBL" id="JARKIF010000010">
    <property type="protein sequence ID" value="KAJ7629078.1"/>
    <property type="molecule type" value="Genomic_DNA"/>
</dbReference>
<evidence type="ECO:0000256" key="1">
    <source>
        <dbReference type="SAM" id="Phobius"/>
    </source>
</evidence>
<dbReference type="Proteomes" id="UP001221142">
    <property type="component" value="Unassembled WGS sequence"/>
</dbReference>
<reference evidence="2" key="1">
    <citation type="submission" date="2023-03" db="EMBL/GenBank/DDBJ databases">
        <title>Massive genome expansion in bonnet fungi (Mycena s.s.) driven by repeated elements and novel gene families across ecological guilds.</title>
        <authorList>
            <consortium name="Lawrence Berkeley National Laboratory"/>
            <person name="Harder C.B."/>
            <person name="Miyauchi S."/>
            <person name="Viragh M."/>
            <person name="Kuo A."/>
            <person name="Thoen E."/>
            <person name="Andreopoulos B."/>
            <person name="Lu D."/>
            <person name="Skrede I."/>
            <person name="Drula E."/>
            <person name="Henrissat B."/>
            <person name="Morin E."/>
            <person name="Kohler A."/>
            <person name="Barry K."/>
            <person name="LaButti K."/>
            <person name="Morin E."/>
            <person name="Salamov A."/>
            <person name="Lipzen A."/>
            <person name="Mereny Z."/>
            <person name="Hegedus B."/>
            <person name="Baldrian P."/>
            <person name="Stursova M."/>
            <person name="Weitz H."/>
            <person name="Taylor A."/>
            <person name="Grigoriev I.V."/>
            <person name="Nagy L.G."/>
            <person name="Martin F."/>
            <person name="Kauserud H."/>
        </authorList>
    </citation>
    <scope>NUCLEOTIDE SEQUENCE</scope>
    <source>
        <strain evidence="2">9284</strain>
    </source>
</reference>
<feature type="transmembrane region" description="Helical" evidence="1">
    <location>
        <begin position="46"/>
        <end position="66"/>
    </location>
</feature>
<accession>A0AAD7FNM7</accession>
<evidence type="ECO:0000313" key="3">
    <source>
        <dbReference type="Proteomes" id="UP001221142"/>
    </source>
</evidence>
<protein>
    <submittedName>
        <fullName evidence="2">Uncharacterized protein</fullName>
    </submittedName>
</protein>
<dbReference type="AlphaFoldDB" id="A0AAD7FNM7"/>
<keyword evidence="3" id="KW-1185">Reference proteome</keyword>
<organism evidence="2 3">
    <name type="scientific">Roridomyces roridus</name>
    <dbReference type="NCBI Taxonomy" id="1738132"/>
    <lineage>
        <taxon>Eukaryota</taxon>
        <taxon>Fungi</taxon>
        <taxon>Dikarya</taxon>
        <taxon>Basidiomycota</taxon>
        <taxon>Agaricomycotina</taxon>
        <taxon>Agaricomycetes</taxon>
        <taxon>Agaricomycetidae</taxon>
        <taxon>Agaricales</taxon>
        <taxon>Marasmiineae</taxon>
        <taxon>Mycenaceae</taxon>
        <taxon>Roridomyces</taxon>
    </lineage>
</organism>
<name>A0AAD7FNM7_9AGAR</name>
<comment type="caution">
    <text evidence="2">The sequence shown here is derived from an EMBL/GenBank/DDBJ whole genome shotgun (WGS) entry which is preliminary data.</text>
</comment>
<evidence type="ECO:0000313" key="2">
    <source>
        <dbReference type="EMBL" id="KAJ7629078.1"/>
    </source>
</evidence>
<keyword evidence="1" id="KW-0472">Membrane</keyword>
<gene>
    <name evidence="2" type="ORF">FB45DRAFT_868024</name>
</gene>
<proteinExistence type="predicted"/>